<evidence type="ECO:0000313" key="6">
    <source>
        <dbReference type="EMBL" id="AKH98596.1"/>
    </source>
</evidence>
<feature type="domain" description="Argininosuccinate lyase C-terminal" evidence="5">
    <location>
        <begin position="363"/>
        <end position="435"/>
    </location>
</feature>
<dbReference type="KEGG" id="hsu:HLASF_2135"/>
<evidence type="ECO:0000313" key="9">
    <source>
        <dbReference type="Proteomes" id="UP000069906"/>
    </source>
</evidence>
<comment type="similarity">
    <text evidence="1">Belongs to the lyase 1 family. Argininosuccinate lyase subfamily.</text>
</comment>
<comment type="subcellular location">
    <subcellularLocation>
        <location evidence="1">Cytoplasm</location>
    </subcellularLocation>
</comment>
<evidence type="ECO:0000256" key="1">
    <source>
        <dbReference type="HAMAP-Rule" id="MF_00006"/>
    </source>
</evidence>
<dbReference type="GO" id="GO:0005829">
    <property type="term" value="C:cytosol"/>
    <property type="evidence" value="ECO:0007669"/>
    <property type="project" value="TreeGrafter"/>
</dbReference>
<dbReference type="HOGENOM" id="CLU_027272_2_3_2"/>
<comment type="catalytic activity">
    <reaction evidence="1">
        <text>2-(N(omega)-L-arginino)succinate = fumarate + L-arginine</text>
        <dbReference type="Rhea" id="RHEA:24020"/>
        <dbReference type="ChEBI" id="CHEBI:29806"/>
        <dbReference type="ChEBI" id="CHEBI:32682"/>
        <dbReference type="ChEBI" id="CHEBI:57472"/>
        <dbReference type="EC" id="4.3.2.1"/>
    </reaction>
</comment>
<keyword evidence="9" id="KW-1185">Reference proteome</keyword>
<dbReference type="Gene3D" id="1.10.40.30">
    <property type="entry name" value="Fumarase/aspartase (C-terminal domain)"/>
    <property type="match status" value="1"/>
</dbReference>
<dbReference type="GeneID" id="26011501"/>
<dbReference type="EC" id="4.3.2.1" evidence="1 2"/>
<dbReference type="STRING" id="1604004.HLASA_2169"/>
<dbReference type="OrthoDB" id="27337at2157"/>
<gene>
    <name evidence="1 6" type="primary">argH</name>
    <name evidence="7" type="ORF">HLASA_2169</name>
    <name evidence="6" type="ORF">HLASF_2135</name>
</gene>
<proteinExistence type="inferred from homology"/>
<evidence type="ECO:0000313" key="7">
    <source>
        <dbReference type="EMBL" id="ALG83038.1"/>
    </source>
</evidence>
<keyword evidence="1" id="KW-0963">Cytoplasm</keyword>
<dbReference type="InterPro" id="IPR009049">
    <property type="entry name" value="Argininosuccinate_lyase"/>
</dbReference>
<reference evidence="6 9" key="1">
    <citation type="journal article" date="2015" name="ISME J.">
        <title>Elemental sulfur and acetate can support life of a novel strictly anaerobic haloarchaeon.</title>
        <authorList>
            <person name="Sorokin D.Y."/>
            <person name="Kublanov I.V."/>
            <person name="Gavrilov S.N."/>
            <person name="Rojo D."/>
            <person name="Roman P."/>
            <person name="Golyshin P.N."/>
            <person name="Slepak V.Z."/>
            <person name="Smedile F."/>
            <person name="Ferrer M."/>
            <person name="Messina E."/>
            <person name="La Cono V."/>
            <person name="Yakimov M.M."/>
        </authorList>
    </citation>
    <scope>NUCLEOTIDE SEQUENCE [LARGE SCALE GENOMIC DNA]</scope>
    <source>
        <strain evidence="6 9">HSR2</strain>
    </source>
</reference>
<evidence type="ECO:0000259" key="4">
    <source>
        <dbReference type="Pfam" id="PF00206"/>
    </source>
</evidence>
<dbReference type="InterPro" id="IPR008948">
    <property type="entry name" value="L-Aspartase-like"/>
</dbReference>
<evidence type="ECO:0000256" key="3">
    <source>
        <dbReference type="SAM" id="MobiDB-lite"/>
    </source>
</evidence>
<name>A0A0F7PBP5_9EURY</name>
<accession>A0A0F7PBP5</accession>
<dbReference type="RefSeq" id="WP_050049247.1">
    <property type="nucleotide sequence ID" value="NZ_CP008874.1"/>
</dbReference>
<dbReference type="InterPro" id="IPR000362">
    <property type="entry name" value="Fumarate_lyase_fam"/>
</dbReference>
<keyword evidence="1" id="KW-0055">Arginine biosynthesis</keyword>
<dbReference type="KEGG" id="hsf:HLASA_2169"/>
<sequence length="489" mass="51760">MTDGDEGPDTVVRRDRFSGGPAREFLSSMADDERIFAADLAVDRAHVAMLAEQDIVADDEAAIIYRALDRVEEGGFSGLPDGEDVHEAIETAVVDAVGPVGGKMHTARSRNDEVATCIRYRLRSDLLEVARVAAGFREQVADTAAANVETVMPGYTHLQPAQPTTVAHWLSSYVQAAERDTARLLDAYDRTNRSPLGAAAFAGTPFDVDRERTADLLGFDGLVENAMDAVSTRDFLLESVAALAGLANTLSGLAEDLVVLANKGLVAVHDDYASTSSIMPQKKNPDTLELVRATAGDASAALNGLLTTLKGLPRSYNRDLQNATGYAWEAVDAVTEATAVAGGAVGTATWPERALEAAAGEGFSTATGVADLLAMGGMPFRTAHEIVASAAEDATDGSPDLATIEAATREVTGAALSEYVSREAVESALDPVESVSSRDSRGGPGPDAAEATLKELTASLETHRDAIDERQRRIQRATDRRQEVVERYV</sequence>
<dbReference type="Gene3D" id="1.10.275.10">
    <property type="entry name" value="Fumarase/aspartase (N-terminal domain)"/>
    <property type="match status" value="1"/>
</dbReference>
<dbReference type="NCBIfam" id="TIGR00838">
    <property type="entry name" value="argH"/>
    <property type="match status" value="1"/>
</dbReference>
<dbReference type="InterPro" id="IPR024083">
    <property type="entry name" value="Fumarase/histidase_N"/>
</dbReference>
<keyword evidence="1 6" id="KW-0456">Lyase</keyword>
<dbReference type="Proteomes" id="UP000060390">
    <property type="component" value="Chromosome"/>
</dbReference>
<dbReference type="EMBL" id="CP008874">
    <property type="protein sequence ID" value="AKH98596.1"/>
    <property type="molecule type" value="Genomic_DNA"/>
</dbReference>
<dbReference type="PANTHER" id="PTHR43814">
    <property type="entry name" value="ARGININOSUCCINATE LYASE"/>
    <property type="match status" value="1"/>
</dbReference>
<feature type="region of interest" description="Disordered" evidence="3">
    <location>
        <begin position="461"/>
        <end position="489"/>
    </location>
</feature>
<dbReference type="HAMAP" id="MF_00006">
    <property type="entry name" value="Arg_succ_lyase"/>
    <property type="match status" value="1"/>
</dbReference>
<dbReference type="PRINTS" id="PR00145">
    <property type="entry name" value="ARGSUCLYASE"/>
</dbReference>
<keyword evidence="1" id="KW-0028">Amino-acid biosynthesis</keyword>
<dbReference type="GO" id="GO:0004056">
    <property type="term" value="F:argininosuccinate lyase activity"/>
    <property type="evidence" value="ECO:0007669"/>
    <property type="project" value="UniProtKB-UniRule"/>
</dbReference>
<dbReference type="PANTHER" id="PTHR43814:SF1">
    <property type="entry name" value="ARGININOSUCCINATE LYASE"/>
    <property type="match status" value="1"/>
</dbReference>
<dbReference type="EMBL" id="CP011564">
    <property type="protein sequence ID" value="ALG83038.1"/>
    <property type="molecule type" value="Genomic_DNA"/>
</dbReference>
<organism evidence="6 9">
    <name type="scientific">Halanaeroarchaeum sulfurireducens</name>
    <dbReference type="NCBI Taxonomy" id="1604004"/>
    <lineage>
        <taxon>Archaea</taxon>
        <taxon>Methanobacteriati</taxon>
        <taxon>Methanobacteriota</taxon>
        <taxon>Stenosarchaea group</taxon>
        <taxon>Halobacteria</taxon>
        <taxon>Halobacteriales</taxon>
        <taxon>Halobacteriaceae</taxon>
        <taxon>Halanaeroarchaeum</taxon>
    </lineage>
</organism>
<dbReference type="InterPro" id="IPR022761">
    <property type="entry name" value="Fumarate_lyase_N"/>
</dbReference>
<dbReference type="InterPro" id="IPR029419">
    <property type="entry name" value="Arg_succ_lyase_C"/>
</dbReference>
<dbReference type="SUPFAM" id="SSF48557">
    <property type="entry name" value="L-aspartase-like"/>
    <property type="match status" value="1"/>
</dbReference>
<evidence type="ECO:0000259" key="5">
    <source>
        <dbReference type="Pfam" id="PF14698"/>
    </source>
</evidence>
<dbReference type="Pfam" id="PF00206">
    <property type="entry name" value="Lyase_1"/>
    <property type="match status" value="1"/>
</dbReference>
<dbReference type="AlphaFoldDB" id="A0A0F7PBP5"/>
<dbReference type="UniPathway" id="UPA00068">
    <property type="reaction ID" value="UER00114"/>
</dbReference>
<evidence type="ECO:0000256" key="2">
    <source>
        <dbReference type="NCBIfam" id="TIGR00838"/>
    </source>
</evidence>
<feature type="region of interest" description="Disordered" evidence="3">
    <location>
        <begin position="427"/>
        <end position="449"/>
    </location>
</feature>
<dbReference type="PATRIC" id="fig|1604004.4.peg.2235"/>
<dbReference type="Gene3D" id="1.20.200.10">
    <property type="entry name" value="Fumarase/aspartase (Central domain)"/>
    <property type="match status" value="1"/>
</dbReference>
<protein>
    <recommendedName>
        <fullName evidence="1 2">Argininosuccinate lyase</fullName>
        <shortName evidence="1">ASAL</shortName>
        <ecNumber evidence="1 2">4.3.2.1</ecNumber>
    </recommendedName>
    <alternativeName>
        <fullName evidence="1">Arginosuccinase</fullName>
    </alternativeName>
</protein>
<dbReference type="GO" id="GO:0042450">
    <property type="term" value="P:L-arginine biosynthetic process via ornithine"/>
    <property type="evidence" value="ECO:0007669"/>
    <property type="project" value="UniProtKB-UniRule"/>
</dbReference>
<dbReference type="Pfam" id="PF14698">
    <property type="entry name" value="ASL_C2"/>
    <property type="match status" value="1"/>
</dbReference>
<comment type="pathway">
    <text evidence="1">Amino-acid biosynthesis; L-arginine biosynthesis; L-arginine from L-ornithine and carbamoyl phosphate: step 3/3.</text>
</comment>
<reference evidence="7 8" key="3">
    <citation type="journal article" date="2016" name="Stand. Genomic Sci.">
        <title>Complete genome sequence of 'Halanaeroarchaeum sulfurireducens' M27-SA2, a sulfur-reducing and acetate-oxidizing haloarchaeon from the deep-sea hypersaline anoxic lake Medee.</title>
        <authorList>
            <person name="Messina E."/>
            <person name="Sorokin D.Y."/>
            <person name="Kublanov I.V."/>
            <person name="Toshchakov S."/>
            <person name="Lopatina A."/>
            <person name="Arcadi E."/>
            <person name="Smedile F."/>
            <person name="La Spada G."/>
            <person name="La Cono V."/>
            <person name="Yakimov M.M."/>
        </authorList>
    </citation>
    <scope>NUCLEOTIDE SEQUENCE [LARGE SCALE GENOMIC DNA]</scope>
    <source>
        <strain evidence="7 8">M27-SA2</strain>
    </source>
</reference>
<dbReference type="CDD" id="cd01359">
    <property type="entry name" value="Argininosuccinate_lyase"/>
    <property type="match status" value="1"/>
</dbReference>
<dbReference type="PRINTS" id="PR00149">
    <property type="entry name" value="FUMRATELYASE"/>
</dbReference>
<dbReference type="Proteomes" id="UP000069906">
    <property type="component" value="Chromosome"/>
</dbReference>
<feature type="domain" description="Fumarate lyase N-terminal" evidence="4">
    <location>
        <begin position="39"/>
        <end position="296"/>
    </location>
</feature>
<evidence type="ECO:0000313" key="8">
    <source>
        <dbReference type="Proteomes" id="UP000060390"/>
    </source>
</evidence>
<reference evidence="8" key="2">
    <citation type="submission" date="2015-05" db="EMBL/GenBank/DDBJ databases">
        <title>Complete genome sequence of Halanaeroarchaeum sulfurireducens type strain M27-SA2, a sulfate-reducer haloarchaeon from marine anoxic lake Medee.</title>
        <authorList>
            <person name="Messina E."/>
            <person name="Kublanov I.V."/>
            <person name="Toshchakov S."/>
            <person name="Arcadi E."/>
            <person name="La Spada G."/>
            <person name="La Cono V."/>
            <person name="Yakimov M.M."/>
        </authorList>
    </citation>
    <scope>NUCLEOTIDE SEQUENCE [LARGE SCALE GENOMIC DNA]</scope>
    <source>
        <strain evidence="8">M27-SA2</strain>
    </source>
</reference>